<accession>A0ABX3AB17</accession>
<proteinExistence type="predicted"/>
<organism evidence="1 2">
    <name type="scientific">Eisenbergiella tayi</name>
    <dbReference type="NCBI Taxonomy" id="1432052"/>
    <lineage>
        <taxon>Bacteria</taxon>
        <taxon>Bacillati</taxon>
        <taxon>Bacillota</taxon>
        <taxon>Clostridia</taxon>
        <taxon>Lachnospirales</taxon>
        <taxon>Lachnospiraceae</taxon>
        <taxon>Eisenbergiella</taxon>
    </lineage>
</organism>
<evidence type="ECO:0000313" key="2">
    <source>
        <dbReference type="Proteomes" id="UP000094869"/>
    </source>
</evidence>
<comment type="caution">
    <text evidence="1">The sequence shown here is derived from an EMBL/GenBank/DDBJ whole genome shotgun (WGS) entry which is preliminary data.</text>
</comment>
<name>A0ABX3AB17_9FIRM</name>
<keyword evidence="2" id="KW-1185">Reference proteome</keyword>
<dbReference type="EMBL" id="MEHD01000036">
    <property type="protein sequence ID" value="ODR50023.1"/>
    <property type="molecule type" value="Genomic_DNA"/>
</dbReference>
<gene>
    <name evidence="1" type="ORF">BEI63_23240</name>
</gene>
<dbReference type="Proteomes" id="UP000094869">
    <property type="component" value="Unassembled WGS sequence"/>
</dbReference>
<reference evidence="1 2" key="1">
    <citation type="submission" date="2016-08" db="EMBL/GenBank/DDBJ databases">
        <title>Characterization of Isolates of Eisenbergiella tayi Derived from Blood Cultures, Using Whole Genome Sequencing.</title>
        <authorList>
            <person name="Bernier A.-M."/>
            <person name="Burdz T."/>
            <person name="Wiebe D."/>
            <person name="Bernard K."/>
        </authorList>
    </citation>
    <scope>NUCLEOTIDE SEQUENCE [LARGE SCALE GENOMIC DNA]</scope>
    <source>
        <strain evidence="1 2">NML120146</strain>
    </source>
</reference>
<protein>
    <submittedName>
        <fullName evidence="1">Uncharacterized protein</fullName>
    </submittedName>
</protein>
<sequence length="83" mass="9376">MSSFLPCLLLRKQAENTACGYSRGQQAKRAIYESFHIVFIVTSGTDFVNPYSADSRMKIKGTVEKASCRLCARMPCFFFTFCV</sequence>
<evidence type="ECO:0000313" key="1">
    <source>
        <dbReference type="EMBL" id="ODR50023.1"/>
    </source>
</evidence>